<evidence type="ECO:0000313" key="4">
    <source>
        <dbReference type="Proteomes" id="UP000324800"/>
    </source>
</evidence>
<dbReference type="GO" id="GO:0003690">
    <property type="term" value="F:double-stranded DNA binding"/>
    <property type="evidence" value="ECO:0007669"/>
    <property type="project" value="TreeGrafter"/>
</dbReference>
<dbReference type="Pfam" id="PF17906">
    <property type="entry name" value="HTH_48"/>
    <property type="match status" value="1"/>
</dbReference>
<dbReference type="GO" id="GO:0003697">
    <property type="term" value="F:single-stranded DNA binding"/>
    <property type="evidence" value="ECO:0007669"/>
    <property type="project" value="TreeGrafter"/>
</dbReference>
<evidence type="ECO:0000259" key="2">
    <source>
        <dbReference type="Pfam" id="PF17906"/>
    </source>
</evidence>
<dbReference type="GO" id="GO:0035861">
    <property type="term" value="C:site of double-strand break"/>
    <property type="evidence" value="ECO:0007669"/>
    <property type="project" value="TreeGrafter"/>
</dbReference>
<evidence type="ECO:0000256" key="1">
    <source>
        <dbReference type="SAM" id="SignalP"/>
    </source>
</evidence>
<dbReference type="GO" id="GO:0042800">
    <property type="term" value="F:histone H3K4 methyltransferase activity"/>
    <property type="evidence" value="ECO:0007669"/>
    <property type="project" value="TreeGrafter"/>
</dbReference>
<dbReference type="GO" id="GO:0044774">
    <property type="term" value="P:mitotic DNA integrity checkpoint signaling"/>
    <property type="evidence" value="ECO:0007669"/>
    <property type="project" value="TreeGrafter"/>
</dbReference>
<protein>
    <recommendedName>
        <fullName evidence="2">Mos1 transposase HTH domain-containing protein</fullName>
    </recommendedName>
</protein>
<dbReference type="OrthoDB" id="5872915at2759"/>
<gene>
    <name evidence="3" type="ORF">EZS28_024136</name>
</gene>
<dbReference type="GO" id="GO:0015074">
    <property type="term" value="P:DNA integration"/>
    <property type="evidence" value="ECO:0007669"/>
    <property type="project" value="TreeGrafter"/>
</dbReference>
<feature type="domain" description="Mos1 transposase HTH" evidence="2">
    <location>
        <begin position="7"/>
        <end position="53"/>
    </location>
</feature>
<dbReference type="GO" id="GO:0000729">
    <property type="term" value="P:DNA double-strand break processing"/>
    <property type="evidence" value="ECO:0007669"/>
    <property type="project" value="TreeGrafter"/>
</dbReference>
<accession>A0A5J4VCN9</accession>
<dbReference type="Proteomes" id="UP000324800">
    <property type="component" value="Unassembled WGS sequence"/>
</dbReference>
<comment type="caution">
    <text evidence="3">The sequence shown here is derived from an EMBL/GenBank/DDBJ whole genome shotgun (WGS) entry which is preliminary data.</text>
</comment>
<sequence length="129" mass="15128">MEKKFILRAVVLFLFKMKGVPKYCANLINDSFGPGSISVRTIERWYNKFREGDESLEDDERSGRPRNTNLEREILKALGKYPFFSVRALSDFIDEPRESIRRCLTGPLDMRKVSLRWVPITLTDAIRRK</sequence>
<evidence type="ECO:0000313" key="3">
    <source>
        <dbReference type="EMBL" id="KAA6380338.1"/>
    </source>
</evidence>
<dbReference type="AlphaFoldDB" id="A0A5J4VCN9"/>
<proteinExistence type="predicted"/>
<dbReference type="GO" id="GO:0005634">
    <property type="term" value="C:nucleus"/>
    <property type="evidence" value="ECO:0007669"/>
    <property type="project" value="TreeGrafter"/>
</dbReference>
<dbReference type="InterPro" id="IPR041426">
    <property type="entry name" value="Mos1_HTH"/>
</dbReference>
<dbReference type="PANTHER" id="PTHR46060">
    <property type="entry name" value="MARINER MOS1 TRANSPOSASE-LIKE PROTEIN"/>
    <property type="match status" value="1"/>
</dbReference>
<reference evidence="3 4" key="1">
    <citation type="submission" date="2019-03" db="EMBL/GenBank/DDBJ databases">
        <title>Single cell metagenomics reveals metabolic interactions within the superorganism composed of flagellate Streblomastix strix and complex community of Bacteroidetes bacteria on its surface.</title>
        <authorList>
            <person name="Treitli S.C."/>
            <person name="Kolisko M."/>
            <person name="Husnik F."/>
            <person name="Keeling P."/>
            <person name="Hampl V."/>
        </authorList>
    </citation>
    <scope>NUCLEOTIDE SEQUENCE [LARGE SCALE GENOMIC DNA]</scope>
    <source>
        <strain evidence="3">ST1C</strain>
    </source>
</reference>
<dbReference type="GO" id="GO:0000014">
    <property type="term" value="F:single-stranded DNA endodeoxyribonuclease activity"/>
    <property type="evidence" value="ECO:0007669"/>
    <property type="project" value="TreeGrafter"/>
</dbReference>
<dbReference type="EMBL" id="SNRW01007962">
    <property type="protein sequence ID" value="KAA6380338.1"/>
    <property type="molecule type" value="Genomic_DNA"/>
</dbReference>
<keyword evidence="1" id="KW-0732">Signal</keyword>
<dbReference type="GO" id="GO:0031297">
    <property type="term" value="P:replication fork processing"/>
    <property type="evidence" value="ECO:0007669"/>
    <property type="project" value="TreeGrafter"/>
</dbReference>
<dbReference type="GO" id="GO:0046975">
    <property type="term" value="F:histone H3K36 methyltransferase activity"/>
    <property type="evidence" value="ECO:0007669"/>
    <property type="project" value="TreeGrafter"/>
</dbReference>
<organism evidence="3 4">
    <name type="scientific">Streblomastix strix</name>
    <dbReference type="NCBI Taxonomy" id="222440"/>
    <lineage>
        <taxon>Eukaryota</taxon>
        <taxon>Metamonada</taxon>
        <taxon>Preaxostyla</taxon>
        <taxon>Oxymonadida</taxon>
        <taxon>Streblomastigidae</taxon>
        <taxon>Streblomastix</taxon>
    </lineage>
</organism>
<dbReference type="GO" id="GO:0000793">
    <property type="term" value="C:condensed chromosome"/>
    <property type="evidence" value="ECO:0007669"/>
    <property type="project" value="TreeGrafter"/>
</dbReference>
<dbReference type="PANTHER" id="PTHR46060:SF2">
    <property type="entry name" value="HISTONE-LYSINE N-METHYLTRANSFERASE SETMAR"/>
    <property type="match status" value="1"/>
</dbReference>
<dbReference type="GO" id="GO:0044547">
    <property type="term" value="F:DNA topoisomerase binding"/>
    <property type="evidence" value="ECO:0007669"/>
    <property type="project" value="TreeGrafter"/>
</dbReference>
<dbReference type="InterPro" id="IPR052709">
    <property type="entry name" value="Transposase-MT_Hybrid"/>
</dbReference>
<feature type="signal peptide" evidence="1">
    <location>
        <begin position="1"/>
        <end position="21"/>
    </location>
</feature>
<feature type="chain" id="PRO_5023942963" description="Mos1 transposase HTH domain-containing protein" evidence="1">
    <location>
        <begin position="22"/>
        <end position="129"/>
    </location>
</feature>
<dbReference type="Gene3D" id="1.10.10.1450">
    <property type="match status" value="1"/>
</dbReference>
<dbReference type="GO" id="GO:0006303">
    <property type="term" value="P:double-strand break repair via nonhomologous end joining"/>
    <property type="evidence" value="ECO:0007669"/>
    <property type="project" value="TreeGrafter"/>
</dbReference>
<name>A0A5J4VCN9_9EUKA</name>